<name>A0A9D1TK86_9BACI</name>
<feature type="chain" id="PRO_5039050390" description="X-X-X-Leu-X-X-Gly heptad repeat protein" evidence="1">
    <location>
        <begin position="25"/>
        <end position="515"/>
    </location>
</feature>
<comment type="caution">
    <text evidence="2">The sequence shown here is derived from an EMBL/GenBank/DDBJ whole genome shotgun (WGS) entry which is preliminary data.</text>
</comment>
<keyword evidence="1" id="KW-0732">Signal</keyword>
<reference evidence="2" key="1">
    <citation type="journal article" date="2021" name="PeerJ">
        <title>Extensive microbial diversity within the chicken gut microbiome revealed by metagenomics and culture.</title>
        <authorList>
            <person name="Gilroy R."/>
            <person name="Ravi A."/>
            <person name="Getino M."/>
            <person name="Pursley I."/>
            <person name="Horton D.L."/>
            <person name="Alikhan N.F."/>
            <person name="Baker D."/>
            <person name="Gharbi K."/>
            <person name="Hall N."/>
            <person name="Watson M."/>
            <person name="Adriaenssens E.M."/>
            <person name="Foster-Nyarko E."/>
            <person name="Jarju S."/>
            <person name="Secka A."/>
            <person name="Antonio M."/>
            <person name="Oren A."/>
            <person name="Chaudhuri R.R."/>
            <person name="La Ragione R."/>
            <person name="Hildebrand F."/>
            <person name="Pallen M.J."/>
        </authorList>
    </citation>
    <scope>NUCLEOTIDE SEQUENCE</scope>
    <source>
        <strain evidence="2">CHK169-2315</strain>
    </source>
</reference>
<protein>
    <recommendedName>
        <fullName evidence="4">X-X-X-Leu-X-X-Gly heptad repeat protein</fullName>
    </recommendedName>
</protein>
<feature type="signal peptide" evidence="1">
    <location>
        <begin position="1"/>
        <end position="24"/>
    </location>
</feature>
<feature type="non-terminal residue" evidence="2">
    <location>
        <position position="515"/>
    </location>
</feature>
<sequence>MYKKWIVVLSVTVIFLLAPFHAIAKETSLPKDEVVYAVLHEDGHYEQLYVVNKFQLNNDGTFTDHGAYESVKNLTNLEEINVEDELVTFTGAEGVFHYEGLLQDVALPWEFQVTYYLDGEKVEPTQLAGKDGHVKMTLTSKRDKAGEETFFNHYILQIGANFSMEKTDDLKAKKGMIANAGDEYQVTFTVMPEEEAELIVEADVTDFQFGGFEINAVPSFIDIEEPDVDEMAGDMNTLQRAIREINNGVLQLRNGLSEFRGGANELYNGSASYKEGIDILANEVSGATAQLDEAFSQVDEAFKNFDGMSKEEVDTIMSMLENVPQGFEEIQKELQAIKDDFMKANDALNDAVEKLPNDTLTKEQIEAVKNSDLDDGTINVLLQSYEATKQIKEAYDEVEAYNDQVVELFDTLLTQIDAIMDAVANLDDVMGNLTDVSDVITDLSSITEQYEQFRDGIAEMTNGISTLATTYGDIHAGIGELASGSKELENGAATLYDGTSELKKGTDQLPDKLKE</sequence>
<dbReference type="NCBIfam" id="TIGR03057">
    <property type="entry name" value="xxxLxxG_by_4"/>
    <property type="match status" value="1"/>
</dbReference>
<dbReference type="InterPro" id="IPR023908">
    <property type="entry name" value="xxxLxxG_rpt"/>
</dbReference>
<evidence type="ECO:0000313" key="2">
    <source>
        <dbReference type="EMBL" id="HIV74458.1"/>
    </source>
</evidence>
<evidence type="ECO:0008006" key="4">
    <source>
        <dbReference type="Google" id="ProtNLM"/>
    </source>
</evidence>
<dbReference type="Gene3D" id="1.10.287.950">
    <property type="entry name" value="Methyl-accepting chemotaxis protein"/>
    <property type="match status" value="2"/>
</dbReference>
<dbReference type="Proteomes" id="UP000823937">
    <property type="component" value="Unassembled WGS sequence"/>
</dbReference>
<dbReference type="SUPFAM" id="SSF58104">
    <property type="entry name" value="Methyl-accepting chemotaxis protein (MCP) signaling domain"/>
    <property type="match status" value="1"/>
</dbReference>
<evidence type="ECO:0000256" key="1">
    <source>
        <dbReference type="SAM" id="SignalP"/>
    </source>
</evidence>
<reference evidence="2" key="2">
    <citation type="submission" date="2021-04" db="EMBL/GenBank/DDBJ databases">
        <authorList>
            <person name="Gilroy R."/>
        </authorList>
    </citation>
    <scope>NUCLEOTIDE SEQUENCE</scope>
    <source>
        <strain evidence="2">CHK169-2315</strain>
    </source>
</reference>
<dbReference type="EMBL" id="DXHX01000074">
    <property type="protein sequence ID" value="HIV74458.1"/>
    <property type="molecule type" value="Genomic_DNA"/>
</dbReference>
<organism evidence="2 3">
    <name type="scientific">Candidatus Pseudogracilibacillus intestinigallinarum</name>
    <dbReference type="NCBI Taxonomy" id="2838742"/>
    <lineage>
        <taxon>Bacteria</taxon>
        <taxon>Bacillati</taxon>
        <taxon>Bacillota</taxon>
        <taxon>Bacilli</taxon>
        <taxon>Bacillales</taxon>
        <taxon>Bacillaceae</taxon>
        <taxon>Pseudogracilibacillus</taxon>
    </lineage>
</organism>
<accession>A0A9D1TK86</accession>
<proteinExistence type="predicted"/>
<evidence type="ECO:0000313" key="3">
    <source>
        <dbReference type="Proteomes" id="UP000823937"/>
    </source>
</evidence>
<dbReference type="AlphaFoldDB" id="A0A9D1TK86"/>
<gene>
    <name evidence="2" type="ORF">H9895_05170</name>
</gene>